<keyword evidence="9" id="KW-1185">Reference proteome</keyword>
<dbReference type="GO" id="GO:0005886">
    <property type="term" value="C:plasma membrane"/>
    <property type="evidence" value="ECO:0007669"/>
    <property type="project" value="UniProtKB-SubCell"/>
</dbReference>
<sequence>MMLELVLVTWAIISTGLLYLGLLVLNRYRPMVHLSRWVLIKFPVRAQQRLKNWVRYQYPDKTVDEFLSQRIWLLVTVAISFLQPIAEVTSAVCGMGLVFLIQQRKQTRLYRERVVRNWPEALDLLVMLLASGASIRAALHLLAQQPSYTPALVELARMQRALNTGVELGEALVQLQKRVPQKPIEQFCIAVLQSTRTGSSLTHVLSEQAQQQRQDHVLAAEKRAQQMSVKLMLPLVTCFFPVTFLLLLGPIFIRFSQGGYT</sequence>
<dbReference type="AlphaFoldDB" id="A0A432ZC63"/>
<comment type="caution">
    <text evidence="8">The sequence shown here is derived from an EMBL/GenBank/DDBJ whole genome shotgun (WGS) entry which is preliminary data.</text>
</comment>
<dbReference type="PANTHER" id="PTHR35007:SF2">
    <property type="entry name" value="PILUS ASSEMBLE PROTEIN"/>
    <property type="match status" value="1"/>
</dbReference>
<reference evidence="8 9" key="1">
    <citation type="journal article" date="2011" name="Front. Microbiol.">
        <title>Genomic signatures of strain selection and enhancement in Bacillus atrophaeus var. globigii, a historical biowarfare simulant.</title>
        <authorList>
            <person name="Gibbons H.S."/>
            <person name="Broomall S.M."/>
            <person name="McNew L.A."/>
            <person name="Daligault H."/>
            <person name="Chapman C."/>
            <person name="Bruce D."/>
            <person name="Karavis M."/>
            <person name="Krepps M."/>
            <person name="McGregor P.A."/>
            <person name="Hong C."/>
            <person name="Park K.H."/>
            <person name="Akmal A."/>
            <person name="Feldman A."/>
            <person name="Lin J.S."/>
            <person name="Chang W.E."/>
            <person name="Higgs B.W."/>
            <person name="Demirev P."/>
            <person name="Lindquist J."/>
            <person name="Liem A."/>
            <person name="Fochler E."/>
            <person name="Read T.D."/>
            <person name="Tapia R."/>
            <person name="Johnson S."/>
            <person name="Bishop-Lilly K.A."/>
            <person name="Detter C."/>
            <person name="Han C."/>
            <person name="Sozhamannan S."/>
            <person name="Rosenzweig C.N."/>
            <person name="Skowronski E.W."/>
        </authorList>
    </citation>
    <scope>NUCLEOTIDE SEQUENCE [LARGE SCALE GENOMIC DNA]</scope>
    <source>
        <strain evidence="8 9">PIT1</strain>
    </source>
</reference>
<evidence type="ECO:0000256" key="4">
    <source>
        <dbReference type="ARBA" id="ARBA00022989"/>
    </source>
</evidence>
<evidence type="ECO:0000256" key="6">
    <source>
        <dbReference type="SAM" id="Phobius"/>
    </source>
</evidence>
<gene>
    <name evidence="8" type="ORF">CWI83_10370</name>
</gene>
<dbReference type="InterPro" id="IPR042094">
    <property type="entry name" value="T2SS_GspF_sf"/>
</dbReference>
<dbReference type="PANTHER" id="PTHR35007">
    <property type="entry name" value="INTEGRAL MEMBRANE PROTEIN-RELATED"/>
    <property type="match status" value="1"/>
</dbReference>
<evidence type="ECO:0000256" key="3">
    <source>
        <dbReference type="ARBA" id="ARBA00022692"/>
    </source>
</evidence>
<comment type="subcellular location">
    <subcellularLocation>
        <location evidence="1">Cell membrane</location>
        <topology evidence="1">Multi-pass membrane protein</topology>
    </subcellularLocation>
</comment>
<feature type="domain" description="Type II secretion system protein GspF" evidence="7">
    <location>
        <begin position="122"/>
        <end position="248"/>
    </location>
</feature>
<keyword evidence="2" id="KW-1003">Cell membrane</keyword>
<feature type="transmembrane region" description="Helical" evidence="6">
    <location>
        <begin position="231"/>
        <end position="253"/>
    </location>
</feature>
<dbReference type="Proteomes" id="UP000288279">
    <property type="component" value="Unassembled WGS sequence"/>
</dbReference>
<dbReference type="OrthoDB" id="6236866at2"/>
<evidence type="ECO:0000256" key="1">
    <source>
        <dbReference type="ARBA" id="ARBA00004651"/>
    </source>
</evidence>
<keyword evidence="5 6" id="KW-0472">Membrane</keyword>
<organism evidence="8 9">
    <name type="scientific">Pseudidiomarina taiwanensis</name>
    <dbReference type="NCBI Taxonomy" id="337250"/>
    <lineage>
        <taxon>Bacteria</taxon>
        <taxon>Pseudomonadati</taxon>
        <taxon>Pseudomonadota</taxon>
        <taxon>Gammaproteobacteria</taxon>
        <taxon>Alteromonadales</taxon>
        <taxon>Idiomarinaceae</taxon>
        <taxon>Pseudidiomarina</taxon>
    </lineage>
</organism>
<evidence type="ECO:0000256" key="5">
    <source>
        <dbReference type="ARBA" id="ARBA00023136"/>
    </source>
</evidence>
<dbReference type="Gene3D" id="1.20.81.30">
    <property type="entry name" value="Type II secretion system (T2SS), domain F"/>
    <property type="match status" value="1"/>
</dbReference>
<keyword evidence="4 6" id="KW-1133">Transmembrane helix</keyword>
<evidence type="ECO:0000313" key="8">
    <source>
        <dbReference type="EMBL" id="RUO75526.1"/>
    </source>
</evidence>
<dbReference type="RefSeq" id="WP_126828732.1">
    <property type="nucleotide sequence ID" value="NZ_PIQG01000006.1"/>
</dbReference>
<feature type="transmembrane region" description="Helical" evidence="6">
    <location>
        <begin position="71"/>
        <end position="101"/>
    </location>
</feature>
<name>A0A432ZC63_9GAMM</name>
<dbReference type="Pfam" id="PF00482">
    <property type="entry name" value="T2SSF"/>
    <property type="match status" value="1"/>
</dbReference>
<accession>A0A432ZC63</accession>
<dbReference type="EMBL" id="PIQG01000006">
    <property type="protein sequence ID" value="RUO75526.1"/>
    <property type="molecule type" value="Genomic_DNA"/>
</dbReference>
<feature type="transmembrane region" description="Helical" evidence="6">
    <location>
        <begin position="6"/>
        <end position="26"/>
    </location>
</feature>
<keyword evidence="3 6" id="KW-0812">Transmembrane</keyword>
<evidence type="ECO:0000313" key="9">
    <source>
        <dbReference type="Proteomes" id="UP000288279"/>
    </source>
</evidence>
<dbReference type="InterPro" id="IPR018076">
    <property type="entry name" value="T2SS_GspF_dom"/>
</dbReference>
<evidence type="ECO:0000259" key="7">
    <source>
        <dbReference type="Pfam" id="PF00482"/>
    </source>
</evidence>
<proteinExistence type="predicted"/>
<evidence type="ECO:0000256" key="2">
    <source>
        <dbReference type="ARBA" id="ARBA00022475"/>
    </source>
</evidence>
<protein>
    <recommendedName>
        <fullName evidence="7">Type II secretion system protein GspF domain-containing protein</fullName>
    </recommendedName>
</protein>